<protein>
    <submittedName>
        <fullName evidence="1">Uncharacterized protein</fullName>
    </submittedName>
</protein>
<proteinExistence type="predicted"/>
<evidence type="ECO:0000313" key="2">
    <source>
        <dbReference type="Proteomes" id="UP000178587"/>
    </source>
</evidence>
<dbReference type="AlphaFoldDB" id="A0A1F6EMY4"/>
<comment type="caution">
    <text evidence="1">The sequence shown here is derived from an EMBL/GenBank/DDBJ whole genome shotgun (WGS) entry which is preliminary data.</text>
</comment>
<name>A0A1F6EMY4_9BACT</name>
<gene>
    <name evidence="1" type="ORF">A3A34_04185</name>
</gene>
<evidence type="ECO:0000313" key="1">
    <source>
        <dbReference type="EMBL" id="OGG74985.1"/>
    </source>
</evidence>
<reference evidence="1 2" key="1">
    <citation type="journal article" date="2016" name="Nat. Commun.">
        <title>Thousands of microbial genomes shed light on interconnected biogeochemical processes in an aquifer system.</title>
        <authorList>
            <person name="Anantharaman K."/>
            <person name="Brown C.T."/>
            <person name="Hug L.A."/>
            <person name="Sharon I."/>
            <person name="Castelle C.J."/>
            <person name="Probst A.J."/>
            <person name="Thomas B.C."/>
            <person name="Singh A."/>
            <person name="Wilkins M.J."/>
            <person name="Karaoz U."/>
            <person name="Brodie E.L."/>
            <person name="Williams K.H."/>
            <person name="Hubbard S.S."/>
            <person name="Banfield J.F."/>
        </authorList>
    </citation>
    <scope>NUCLEOTIDE SEQUENCE [LARGE SCALE GENOMIC DNA]</scope>
</reference>
<dbReference type="EMBL" id="MFLU01000010">
    <property type="protein sequence ID" value="OGG74985.1"/>
    <property type="molecule type" value="Genomic_DNA"/>
</dbReference>
<organism evidence="1 2">
    <name type="scientific">Candidatus Kaiserbacteria bacterium RIFCSPLOWO2_01_FULL_50_24</name>
    <dbReference type="NCBI Taxonomy" id="1798507"/>
    <lineage>
        <taxon>Bacteria</taxon>
        <taxon>Candidatus Kaiseribacteriota</taxon>
    </lineage>
</organism>
<accession>A0A1F6EMY4</accession>
<sequence length="72" mass="8195">MKMYSFAFPSRAHTLTFGFRFARSGKPKQTESKCVGRGGRQPVFNAPWSRNAPVYASFFLPPLHHNITTLHI</sequence>
<dbReference type="Proteomes" id="UP000178587">
    <property type="component" value="Unassembled WGS sequence"/>
</dbReference>